<dbReference type="EMBL" id="KL226335">
    <property type="protein sequence ID" value="KFM12120.1"/>
    <property type="molecule type" value="Genomic_DNA"/>
</dbReference>
<evidence type="ECO:0000313" key="3">
    <source>
        <dbReference type="Proteomes" id="UP000053286"/>
    </source>
</evidence>
<organism evidence="2 3">
    <name type="scientific">Aptenodytes forsteri</name>
    <name type="common">Emperor penguin</name>
    <dbReference type="NCBI Taxonomy" id="9233"/>
    <lineage>
        <taxon>Eukaryota</taxon>
        <taxon>Metazoa</taxon>
        <taxon>Chordata</taxon>
        <taxon>Craniata</taxon>
        <taxon>Vertebrata</taxon>
        <taxon>Euteleostomi</taxon>
        <taxon>Archelosauria</taxon>
        <taxon>Archosauria</taxon>
        <taxon>Dinosauria</taxon>
        <taxon>Saurischia</taxon>
        <taxon>Theropoda</taxon>
        <taxon>Coelurosauria</taxon>
        <taxon>Aves</taxon>
        <taxon>Neognathae</taxon>
        <taxon>Neoaves</taxon>
        <taxon>Aequornithes</taxon>
        <taxon>Sphenisciformes</taxon>
        <taxon>Spheniscidae</taxon>
        <taxon>Aptenodytes</taxon>
    </lineage>
</organism>
<feature type="non-terminal residue" evidence="2">
    <location>
        <position position="1"/>
    </location>
</feature>
<dbReference type="Proteomes" id="UP000053286">
    <property type="component" value="Unassembled WGS sequence"/>
</dbReference>
<evidence type="ECO:0000256" key="1">
    <source>
        <dbReference type="SAM" id="MobiDB-lite"/>
    </source>
</evidence>
<feature type="non-terminal residue" evidence="2">
    <location>
        <position position="64"/>
    </location>
</feature>
<evidence type="ECO:0000313" key="2">
    <source>
        <dbReference type="EMBL" id="KFM12120.1"/>
    </source>
</evidence>
<proteinExistence type="predicted"/>
<dbReference type="AlphaFoldDB" id="A0A087RF66"/>
<feature type="compositionally biased region" description="Low complexity" evidence="1">
    <location>
        <begin position="18"/>
        <end position="37"/>
    </location>
</feature>
<feature type="region of interest" description="Disordered" evidence="1">
    <location>
        <begin position="1"/>
        <end position="37"/>
    </location>
</feature>
<sequence>LSRLRWAAGGRGSPSGHSESAAPACSSHSSSDQQTSSYPRAFWRRTCCNGFLRSFQGTGTPHPV</sequence>
<accession>A0A087RF66</accession>
<name>A0A087RF66_APTFO</name>
<gene>
    <name evidence="2" type="ORF">AS27_12112</name>
</gene>
<protein>
    <submittedName>
        <fullName evidence="2">Uncharacterized protein</fullName>
    </submittedName>
</protein>
<keyword evidence="3" id="KW-1185">Reference proteome</keyword>
<reference evidence="2 3" key="1">
    <citation type="submission" date="2014-04" db="EMBL/GenBank/DDBJ databases">
        <title>Genome evolution of avian class.</title>
        <authorList>
            <person name="Zhang G."/>
            <person name="Li C."/>
        </authorList>
    </citation>
    <scope>NUCLEOTIDE SEQUENCE [LARGE SCALE GENOMIC DNA]</scope>
    <source>
        <strain evidence="2">BGI_AS27</strain>
    </source>
</reference>